<proteinExistence type="predicted"/>
<gene>
    <name evidence="1" type="ORF">E2C01_021286</name>
</gene>
<sequence>MNYAAPEGGAADNMVCRASNLCVRTLQCGVSGLAVSRWATRCYPNHGGAELQATLEFLVGYSGVI</sequence>
<reference evidence="1 2" key="1">
    <citation type="submission" date="2019-05" db="EMBL/GenBank/DDBJ databases">
        <title>Another draft genome of Portunus trituberculatus and its Hox gene families provides insights of decapod evolution.</title>
        <authorList>
            <person name="Jeong J.-H."/>
            <person name="Song I."/>
            <person name="Kim S."/>
            <person name="Choi T."/>
            <person name="Kim D."/>
            <person name="Ryu S."/>
            <person name="Kim W."/>
        </authorList>
    </citation>
    <scope>NUCLEOTIDE SEQUENCE [LARGE SCALE GENOMIC DNA]</scope>
    <source>
        <tissue evidence="1">Muscle</tissue>
    </source>
</reference>
<dbReference type="AlphaFoldDB" id="A0A5B7E2A6"/>
<accession>A0A5B7E2A6</accession>
<organism evidence="1 2">
    <name type="scientific">Portunus trituberculatus</name>
    <name type="common">Swimming crab</name>
    <name type="synonym">Neptunus trituberculatus</name>
    <dbReference type="NCBI Taxonomy" id="210409"/>
    <lineage>
        <taxon>Eukaryota</taxon>
        <taxon>Metazoa</taxon>
        <taxon>Ecdysozoa</taxon>
        <taxon>Arthropoda</taxon>
        <taxon>Crustacea</taxon>
        <taxon>Multicrustacea</taxon>
        <taxon>Malacostraca</taxon>
        <taxon>Eumalacostraca</taxon>
        <taxon>Eucarida</taxon>
        <taxon>Decapoda</taxon>
        <taxon>Pleocyemata</taxon>
        <taxon>Brachyura</taxon>
        <taxon>Eubrachyura</taxon>
        <taxon>Portunoidea</taxon>
        <taxon>Portunidae</taxon>
        <taxon>Portuninae</taxon>
        <taxon>Portunus</taxon>
    </lineage>
</organism>
<comment type="caution">
    <text evidence="1">The sequence shown here is derived from an EMBL/GenBank/DDBJ whole genome shotgun (WGS) entry which is preliminary data.</text>
</comment>
<dbReference type="Proteomes" id="UP000324222">
    <property type="component" value="Unassembled WGS sequence"/>
</dbReference>
<dbReference type="EMBL" id="VSRR010001854">
    <property type="protein sequence ID" value="MPC28090.1"/>
    <property type="molecule type" value="Genomic_DNA"/>
</dbReference>
<keyword evidence="2" id="KW-1185">Reference proteome</keyword>
<name>A0A5B7E2A6_PORTR</name>
<protein>
    <submittedName>
        <fullName evidence="1">Uncharacterized protein</fullName>
    </submittedName>
</protein>
<evidence type="ECO:0000313" key="1">
    <source>
        <dbReference type="EMBL" id="MPC28090.1"/>
    </source>
</evidence>
<evidence type="ECO:0000313" key="2">
    <source>
        <dbReference type="Proteomes" id="UP000324222"/>
    </source>
</evidence>